<gene>
    <name evidence="5" type="primary">prmC</name>
    <name evidence="8" type="ORF">SAMN05216202_3687</name>
</gene>
<feature type="binding site" evidence="5">
    <location>
        <begin position="182"/>
        <end position="185"/>
    </location>
    <ligand>
        <name>substrate</name>
    </ligand>
</feature>
<evidence type="ECO:0000313" key="8">
    <source>
        <dbReference type="EMBL" id="SDV04547.1"/>
    </source>
</evidence>
<keyword evidence="9" id="KW-1185">Reference proteome</keyword>
<evidence type="ECO:0000256" key="2">
    <source>
        <dbReference type="ARBA" id="ARBA00022679"/>
    </source>
</evidence>
<dbReference type="PROSITE" id="PS00092">
    <property type="entry name" value="N6_MTASE"/>
    <property type="match status" value="1"/>
</dbReference>
<feature type="domain" description="Release factor glutamine methyltransferase N-terminal" evidence="7">
    <location>
        <begin position="10"/>
        <end position="72"/>
    </location>
</feature>
<dbReference type="GO" id="GO:0102559">
    <property type="term" value="F:peptide chain release factor N(5)-glutamine methyltransferase activity"/>
    <property type="evidence" value="ECO:0007669"/>
    <property type="project" value="UniProtKB-EC"/>
</dbReference>
<keyword evidence="3 5" id="KW-0949">S-adenosyl-L-methionine</keyword>
<keyword evidence="1 5" id="KW-0489">Methyltransferase</keyword>
<evidence type="ECO:0000256" key="4">
    <source>
        <dbReference type="ARBA" id="ARBA00048391"/>
    </source>
</evidence>
<evidence type="ECO:0000259" key="6">
    <source>
        <dbReference type="Pfam" id="PF05175"/>
    </source>
</evidence>
<dbReference type="EC" id="2.1.1.297" evidence="5"/>
<dbReference type="Pfam" id="PF17827">
    <property type="entry name" value="PrmC_N"/>
    <property type="match status" value="1"/>
</dbReference>
<evidence type="ECO:0000256" key="1">
    <source>
        <dbReference type="ARBA" id="ARBA00022603"/>
    </source>
</evidence>
<evidence type="ECO:0000256" key="3">
    <source>
        <dbReference type="ARBA" id="ARBA00022691"/>
    </source>
</evidence>
<comment type="function">
    <text evidence="5">Methylates the class 1 translation termination release factors RF1/PrfA and RF2/PrfB on the glutamine residue of the universally conserved GGQ motif.</text>
</comment>
<feature type="binding site" evidence="5">
    <location>
        <begin position="116"/>
        <end position="120"/>
    </location>
    <ligand>
        <name>S-adenosyl-L-methionine</name>
        <dbReference type="ChEBI" id="CHEBI:59789"/>
    </ligand>
</feature>
<dbReference type="CDD" id="cd02440">
    <property type="entry name" value="AdoMet_MTases"/>
    <property type="match status" value="1"/>
</dbReference>
<dbReference type="InterPro" id="IPR002052">
    <property type="entry name" value="DNA_methylase_N6_adenine_CS"/>
</dbReference>
<dbReference type="Gene3D" id="3.40.50.150">
    <property type="entry name" value="Vaccinia Virus protein VP39"/>
    <property type="match status" value="1"/>
</dbReference>
<dbReference type="InterPro" id="IPR029063">
    <property type="entry name" value="SAM-dependent_MTases_sf"/>
</dbReference>
<dbReference type="PANTHER" id="PTHR18895">
    <property type="entry name" value="HEMK METHYLTRANSFERASE"/>
    <property type="match status" value="1"/>
</dbReference>
<dbReference type="NCBIfam" id="TIGR00536">
    <property type="entry name" value="hemK_fam"/>
    <property type="match status" value="1"/>
</dbReference>
<dbReference type="Pfam" id="PF05175">
    <property type="entry name" value="MTS"/>
    <property type="match status" value="1"/>
</dbReference>
<dbReference type="NCBIfam" id="TIGR03534">
    <property type="entry name" value="RF_mod_PrmC"/>
    <property type="match status" value="1"/>
</dbReference>
<feature type="binding site" evidence="5">
    <location>
        <position position="167"/>
    </location>
    <ligand>
        <name>S-adenosyl-L-methionine</name>
        <dbReference type="ChEBI" id="CHEBI:59789"/>
    </ligand>
</feature>
<dbReference type="EMBL" id="LT629802">
    <property type="protein sequence ID" value="SDV04547.1"/>
    <property type="molecule type" value="Genomic_DNA"/>
</dbReference>
<name>A0A1H2NGD1_9PSED</name>
<dbReference type="AlphaFoldDB" id="A0A1H2NGD1"/>
<protein>
    <recommendedName>
        <fullName evidence="5">Release factor glutamine methyltransferase</fullName>
        <shortName evidence="5">RF MTase</shortName>
        <ecNumber evidence="5">2.1.1.297</ecNumber>
    </recommendedName>
    <alternativeName>
        <fullName evidence="5">N5-glutamine methyltransferase PrmC</fullName>
    </alternativeName>
    <alternativeName>
        <fullName evidence="5">Protein-(glutamine-N5) MTase PrmC</fullName>
    </alternativeName>
    <alternativeName>
        <fullName evidence="5">Protein-glutamine N-methyltransferase PrmC</fullName>
    </alternativeName>
</protein>
<keyword evidence="2 5" id="KW-0808">Transferase</keyword>
<dbReference type="GO" id="GO:0003676">
    <property type="term" value="F:nucleic acid binding"/>
    <property type="evidence" value="ECO:0007669"/>
    <property type="project" value="InterPro"/>
</dbReference>
<dbReference type="RefSeq" id="WP_084379328.1">
    <property type="nucleotide sequence ID" value="NZ_LS483433.1"/>
</dbReference>
<dbReference type="GO" id="GO:0032259">
    <property type="term" value="P:methylation"/>
    <property type="evidence" value="ECO:0007669"/>
    <property type="project" value="UniProtKB-KW"/>
</dbReference>
<comment type="catalytic activity">
    <reaction evidence="4 5">
        <text>L-glutaminyl-[peptide chain release factor] + S-adenosyl-L-methionine = N(5)-methyl-L-glutaminyl-[peptide chain release factor] + S-adenosyl-L-homocysteine + H(+)</text>
        <dbReference type="Rhea" id="RHEA:42896"/>
        <dbReference type="Rhea" id="RHEA-COMP:10271"/>
        <dbReference type="Rhea" id="RHEA-COMP:10272"/>
        <dbReference type="ChEBI" id="CHEBI:15378"/>
        <dbReference type="ChEBI" id="CHEBI:30011"/>
        <dbReference type="ChEBI" id="CHEBI:57856"/>
        <dbReference type="ChEBI" id="CHEBI:59789"/>
        <dbReference type="ChEBI" id="CHEBI:61891"/>
        <dbReference type="EC" id="2.1.1.297"/>
    </reaction>
</comment>
<dbReference type="FunFam" id="3.40.50.150:FF:000053">
    <property type="entry name" value="Release factor glutamine methyltransferase"/>
    <property type="match status" value="1"/>
</dbReference>
<accession>A0A1H2NGD1</accession>
<comment type="similarity">
    <text evidence="5">Belongs to the protein N5-glutamine methyltransferase family. PrmC subfamily.</text>
</comment>
<reference evidence="9" key="1">
    <citation type="submission" date="2016-10" db="EMBL/GenBank/DDBJ databases">
        <authorList>
            <person name="Varghese N."/>
            <person name="Submissions S."/>
        </authorList>
    </citation>
    <scope>NUCLEOTIDE SEQUENCE [LARGE SCALE GENOMIC DNA]</scope>
    <source>
        <strain evidence="9">LMG 2223</strain>
    </source>
</reference>
<evidence type="ECO:0000259" key="7">
    <source>
        <dbReference type="Pfam" id="PF17827"/>
    </source>
</evidence>
<feature type="domain" description="Methyltransferase small" evidence="6">
    <location>
        <begin position="102"/>
        <end position="191"/>
    </location>
</feature>
<dbReference type="InterPro" id="IPR040758">
    <property type="entry name" value="PrmC_N"/>
</dbReference>
<dbReference type="InterPro" id="IPR004556">
    <property type="entry name" value="HemK-like"/>
</dbReference>
<organism evidence="8 9">
    <name type="scientific">Pseudomonas mucidolens</name>
    <dbReference type="NCBI Taxonomy" id="46679"/>
    <lineage>
        <taxon>Bacteria</taxon>
        <taxon>Pseudomonadati</taxon>
        <taxon>Pseudomonadota</taxon>
        <taxon>Gammaproteobacteria</taxon>
        <taxon>Pseudomonadales</taxon>
        <taxon>Pseudomonadaceae</taxon>
        <taxon>Pseudomonas</taxon>
    </lineage>
</organism>
<evidence type="ECO:0000313" key="9">
    <source>
        <dbReference type="Proteomes" id="UP000198600"/>
    </source>
</evidence>
<dbReference type="InterPro" id="IPR050320">
    <property type="entry name" value="N5-glutamine_MTase"/>
</dbReference>
<sequence length="276" mass="30042">MTIIASLLRAAELPDSPTARLDAELLLAAALGKTRSYLHTWPEKIVSSEDALLFADYLQRRRTGEPVAYILGQQGFWKLDLEVAPHTLIPRPETEMLVEAALQLLPATSAKVLDLGTGSGAIALALASERPAWKVTAVDRVLEAVALAERNRQRLRLNNATVLSSHWFSALKDHTYHLIISNPPYIAATDPHLVAGDVRFEPASALVAGHDGLDDLRLIIAQAPAHLESGGWLLLEHGYDQAAAVRELLLAQGFEAIHSRVDLGGHERISLGHRPC</sequence>
<dbReference type="HAMAP" id="MF_02126">
    <property type="entry name" value="RF_methyltr_PrmC"/>
    <property type="match status" value="1"/>
</dbReference>
<evidence type="ECO:0000256" key="5">
    <source>
        <dbReference type="HAMAP-Rule" id="MF_02126"/>
    </source>
</evidence>
<dbReference type="OrthoDB" id="9800643at2"/>
<dbReference type="STRING" id="46679.SAMN05216202_3687"/>
<dbReference type="PANTHER" id="PTHR18895:SF74">
    <property type="entry name" value="MTRF1L RELEASE FACTOR GLUTAMINE METHYLTRANSFERASE"/>
    <property type="match status" value="1"/>
</dbReference>
<dbReference type="InterPro" id="IPR019874">
    <property type="entry name" value="RF_methyltr_PrmC"/>
</dbReference>
<dbReference type="Gene3D" id="1.10.8.10">
    <property type="entry name" value="DNA helicase RuvA subunit, C-terminal domain"/>
    <property type="match status" value="1"/>
</dbReference>
<dbReference type="SUPFAM" id="SSF53335">
    <property type="entry name" value="S-adenosyl-L-methionine-dependent methyltransferases"/>
    <property type="match status" value="1"/>
</dbReference>
<feature type="binding site" evidence="5">
    <location>
        <position position="139"/>
    </location>
    <ligand>
        <name>S-adenosyl-L-methionine</name>
        <dbReference type="ChEBI" id="CHEBI:59789"/>
    </ligand>
</feature>
<feature type="binding site" evidence="5">
    <location>
        <position position="182"/>
    </location>
    <ligand>
        <name>S-adenosyl-L-methionine</name>
        <dbReference type="ChEBI" id="CHEBI:59789"/>
    </ligand>
</feature>
<dbReference type="Proteomes" id="UP000198600">
    <property type="component" value="Chromosome I"/>
</dbReference>
<dbReference type="InterPro" id="IPR007848">
    <property type="entry name" value="Small_mtfrase_dom"/>
</dbReference>
<proteinExistence type="inferred from homology"/>